<dbReference type="SUPFAM" id="SSF50118">
    <property type="entry name" value="Cell growth inhibitor/plasmid maintenance toxic component"/>
    <property type="match status" value="1"/>
</dbReference>
<name>A0ABT2EQR3_9BACT</name>
<protein>
    <recommendedName>
        <fullName evidence="1">mRNA interferase</fullName>
        <ecNumber evidence="1">3.1.-.-</ecNumber>
    </recommendedName>
</protein>
<keyword evidence="1 2" id="KW-0378">Hydrolase</keyword>
<dbReference type="Pfam" id="PF02452">
    <property type="entry name" value="PemK_toxin"/>
    <property type="match status" value="1"/>
</dbReference>
<keyword evidence="3" id="KW-1185">Reference proteome</keyword>
<dbReference type="InterPro" id="IPR003477">
    <property type="entry name" value="PemK-like"/>
</dbReference>
<dbReference type="Proteomes" id="UP001204798">
    <property type="component" value="Unassembled WGS sequence"/>
</dbReference>
<dbReference type="PIRSF" id="PIRSF033490">
    <property type="entry name" value="MazF"/>
    <property type="match status" value="1"/>
</dbReference>
<dbReference type="Gene3D" id="2.30.30.110">
    <property type="match status" value="1"/>
</dbReference>
<proteinExistence type="inferred from homology"/>
<keyword evidence="1" id="KW-0255">Endonuclease</keyword>
<dbReference type="RefSeq" id="WP_018195519.1">
    <property type="nucleotide sequence ID" value="NZ_CP130454.1"/>
</dbReference>
<sequence length="112" mass="12401">MRQGEIWWAHIPFTGGHEQAGERPALIVQSDAAIAVLPTVLVVPFTSVLATLRFPGTLLIQPTPQNGLLVPSVALVFQMRVLDKRYCLRRMGERDAATLSQIWALLDNLLGR</sequence>
<dbReference type="EC" id="3.1.-.-" evidence="1"/>
<accession>A0ABT2EQR3</accession>
<evidence type="ECO:0000256" key="1">
    <source>
        <dbReference type="PIRNR" id="PIRNR033490"/>
    </source>
</evidence>
<dbReference type="GO" id="GO:0016787">
    <property type="term" value="F:hydrolase activity"/>
    <property type="evidence" value="ECO:0007669"/>
    <property type="project" value="UniProtKB-KW"/>
</dbReference>
<dbReference type="PANTHER" id="PTHR33988">
    <property type="entry name" value="ENDORIBONUCLEASE MAZF-RELATED"/>
    <property type="match status" value="1"/>
</dbReference>
<organism evidence="2 3">
    <name type="scientific">Candidatus Fervidibacter sacchari</name>
    <dbReference type="NCBI Taxonomy" id="1448929"/>
    <lineage>
        <taxon>Bacteria</taxon>
        <taxon>Candidatus Fervidibacterota</taxon>
        <taxon>Candidatus Fervidibacter</taxon>
    </lineage>
</organism>
<keyword evidence="1" id="KW-0540">Nuclease</keyword>
<comment type="similarity">
    <text evidence="1">Belongs to the PemK/MazF family.</text>
</comment>
<comment type="function">
    <text evidence="1">Toxic component of a type II toxin-antitoxin (TA) system.</text>
</comment>
<evidence type="ECO:0000313" key="3">
    <source>
        <dbReference type="Proteomes" id="UP001204798"/>
    </source>
</evidence>
<dbReference type="EMBL" id="JANUCP010000002">
    <property type="protein sequence ID" value="MCS3919240.1"/>
    <property type="molecule type" value="Genomic_DNA"/>
</dbReference>
<comment type="caution">
    <text evidence="2">The sequence shown here is derived from an EMBL/GenBank/DDBJ whole genome shotgun (WGS) entry which is preliminary data.</text>
</comment>
<evidence type="ECO:0000313" key="2">
    <source>
        <dbReference type="EMBL" id="MCS3919240.1"/>
    </source>
</evidence>
<reference evidence="2 3" key="1">
    <citation type="submission" date="2022-08" db="EMBL/GenBank/DDBJ databases">
        <title>Bacterial and archaeal communities from various locations to study Microbial Dark Matter (Phase II).</title>
        <authorList>
            <person name="Stepanauskas R."/>
        </authorList>
    </citation>
    <scope>NUCLEOTIDE SEQUENCE [LARGE SCALE GENOMIC DNA]</scope>
    <source>
        <strain evidence="2 3">PD1</strain>
    </source>
</reference>
<dbReference type="InterPro" id="IPR011067">
    <property type="entry name" value="Plasmid_toxin/cell-grow_inhib"/>
</dbReference>
<gene>
    <name evidence="2" type="ORF">M2350_001640</name>
</gene>